<dbReference type="OrthoDB" id="6414077at2759"/>
<dbReference type="InterPro" id="IPR001173">
    <property type="entry name" value="Glyco_trans_2-like"/>
</dbReference>
<keyword evidence="2" id="KW-0812">Transmembrane</keyword>
<evidence type="ECO:0000256" key="2">
    <source>
        <dbReference type="SAM" id="Phobius"/>
    </source>
</evidence>
<organism evidence="4 5">
    <name type="scientific">Stegodyphus mimosarum</name>
    <name type="common">African social velvet spider</name>
    <dbReference type="NCBI Taxonomy" id="407821"/>
    <lineage>
        <taxon>Eukaryota</taxon>
        <taxon>Metazoa</taxon>
        <taxon>Ecdysozoa</taxon>
        <taxon>Arthropoda</taxon>
        <taxon>Chelicerata</taxon>
        <taxon>Arachnida</taxon>
        <taxon>Araneae</taxon>
        <taxon>Araneomorphae</taxon>
        <taxon>Entelegynae</taxon>
        <taxon>Eresoidea</taxon>
        <taxon>Eresidae</taxon>
        <taxon>Stegodyphus</taxon>
    </lineage>
</organism>
<dbReference type="PANTHER" id="PTHR11675:SF43">
    <property type="entry name" value="POLYPEPTIDE N-ACETYLGALACTOSAMINYLTRANSFERASE 1"/>
    <property type="match status" value="1"/>
</dbReference>
<gene>
    <name evidence="4" type="ORF">X975_20063</name>
</gene>
<evidence type="ECO:0000313" key="4">
    <source>
        <dbReference type="EMBL" id="KFM75564.1"/>
    </source>
</evidence>
<keyword evidence="5" id="KW-1185">Reference proteome</keyword>
<keyword evidence="2" id="KW-0472">Membrane</keyword>
<dbReference type="GO" id="GO:0006493">
    <property type="term" value="P:protein O-linked glycosylation"/>
    <property type="evidence" value="ECO:0007669"/>
    <property type="project" value="TreeGrafter"/>
</dbReference>
<feature type="transmembrane region" description="Helical" evidence="2">
    <location>
        <begin position="12"/>
        <end position="32"/>
    </location>
</feature>
<name>A0A087UDX5_STEMI</name>
<dbReference type="Pfam" id="PF00535">
    <property type="entry name" value="Glycos_transf_2"/>
    <property type="match status" value="1"/>
</dbReference>
<evidence type="ECO:0000313" key="5">
    <source>
        <dbReference type="Proteomes" id="UP000054359"/>
    </source>
</evidence>
<dbReference type="STRING" id="407821.A0A087UDX5"/>
<proteinExistence type="predicted"/>
<dbReference type="Gene3D" id="3.90.550.10">
    <property type="entry name" value="Spore Coat Polysaccharide Biosynthesis Protein SpsA, Chain A"/>
    <property type="match status" value="1"/>
</dbReference>
<feature type="domain" description="Glycosyltransferase 2-like" evidence="3">
    <location>
        <begin position="209"/>
        <end position="344"/>
    </location>
</feature>
<dbReference type="EMBL" id="KK119385">
    <property type="protein sequence ID" value="KFM75564.1"/>
    <property type="molecule type" value="Genomic_DNA"/>
</dbReference>
<dbReference type="Proteomes" id="UP000054359">
    <property type="component" value="Unassembled WGS sequence"/>
</dbReference>
<keyword evidence="4" id="KW-0808">Transferase</keyword>
<dbReference type="AlphaFoldDB" id="A0A087UDX5"/>
<dbReference type="OMA" id="TWIEISE"/>
<dbReference type="PANTHER" id="PTHR11675">
    <property type="entry name" value="N-ACETYLGALACTOSAMINYLTRANSFERASE"/>
    <property type="match status" value="1"/>
</dbReference>
<dbReference type="GO" id="GO:0004653">
    <property type="term" value="F:polypeptide N-acetylgalactosaminyltransferase activity"/>
    <property type="evidence" value="ECO:0007669"/>
    <property type="project" value="TreeGrafter"/>
</dbReference>
<reference evidence="4 5" key="1">
    <citation type="submission" date="2013-11" db="EMBL/GenBank/DDBJ databases">
        <title>Genome sequencing of Stegodyphus mimosarum.</title>
        <authorList>
            <person name="Bechsgaard J."/>
        </authorList>
    </citation>
    <scope>NUCLEOTIDE SEQUENCE [LARGE SCALE GENOMIC DNA]</scope>
</reference>
<protein>
    <submittedName>
        <fullName evidence="4">Polypeptide N-acetylgalactosaminyltransferase 1</fullName>
    </submittedName>
</protein>
<keyword evidence="1" id="KW-1015">Disulfide bond</keyword>
<evidence type="ECO:0000259" key="3">
    <source>
        <dbReference type="Pfam" id="PF00535"/>
    </source>
</evidence>
<dbReference type="InterPro" id="IPR029044">
    <property type="entry name" value="Nucleotide-diphossugar_trans"/>
</dbReference>
<keyword evidence="2" id="KW-1133">Transmembrane helix</keyword>
<accession>A0A087UDX5</accession>
<sequence length="357" mass="41164">MAFPKIIHRRRFNMLKIALVAFAIIGVLFWFYQVQNVIGDASPNFHQSDVLPRIADKNVYKQVNSKEANKNHINFYSVFKKHEKNVSVFRNPALLHKLQAEASNIILKNFKKKSSVIAYNPAFNDKKSFLKNYNNYSLPFMKVTPGLGENGVPVHLSPEEQKLADKLFNEAAFNVYLSDRISPNRSVPDPRNPKCKYVKYDTKDLPTASVVIIFTNEVWSALLRTIHSVVNRSPPNLLHEIILVDDYSDKDEIKIHLKQYIQQHFKQDFIKLIHLNKRQGLIRARLAGAKIATGDVLIFLDSHCEANVQWLEPLLQRIKEKRNAVLCPIIDVIDDKTLEYFATNLEYFQIGGFTWNG</sequence>
<feature type="non-terminal residue" evidence="4">
    <location>
        <position position="357"/>
    </location>
</feature>
<dbReference type="GO" id="GO:0005794">
    <property type="term" value="C:Golgi apparatus"/>
    <property type="evidence" value="ECO:0007669"/>
    <property type="project" value="TreeGrafter"/>
</dbReference>
<dbReference type="SUPFAM" id="SSF53448">
    <property type="entry name" value="Nucleotide-diphospho-sugar transferases"/>
    <property type="match status" value="1"/>
</dbReference>
<evidence type="ECO:0000256" key="1">
    <source>
        <dbReference type="ARBA" id="ARBA00023157"/>
    </source>
</evidence>